<dbReference type="OrthoDB" id="2665551at2"/>
<evidence type="ECO:0000313" key="4">
    <source>
        <dbReference type="Proteomes" id="UP000187439"/>
    </source>
</evidence>
<name>A0A1R0Y0B7_9BACL</name>
<proteinExistence type="predicted"/>
<dbReference type="EMBL" id="MPTC01000009">
    <property type="protein sequence ID" value="OMD40699.1"/>
    <property type="molecule type" value="Genomic_DNA"/>
</dbReference>
<evidence type="ECO:0000256" key="1">
    <source>
        <dbReference type="SAM" id="Coils"/>
    </source>
</evidence>
<feature type="compositionally biased region" description="Polar residues" evidence="2">
    <location>
        <begin position="237"/>
        <end position="246"/>
    </location>
</feature>
<reference evidence="3 4" key="1">
    <citation type="submission" date="2016-10" db="EMBL/GenBank/DDBJ databases">
        <title>Paenibacillus species isolates.</title>
        <authorList>
            <person name="Beno S.M."/>
        </authorList>
    </citation>
    <scope>NUCLEOTIDE SEQUENCE [LARGE SCALE GENOMIC DNA]</scope>
    <source>
        <strain evidence="3 4">FSL H7-0710</strain>
    </source>
</reference>
<gene>
    <name evidence="3" type="ORF">BSK52_12580</name>
</gene>
<sequence length="254" mass="29465">MASETFGVKVNPEIKEKVSSMIAVSGLSSKEWFESVVTLYELQTYKHHESAKKYLSDLEILQEHTSRINEVFSSLIKKVIDDNNYTSTEIAKVTLEKQRIIEELEQQVQFLNKELTEINRELSETHKSWKQLDELCSAQKETIFHLQSELERQNALISKFNQEEFDKVTNELRGLKQTLEIATLRHEKEIQELIAQHQQEVIEKYLSNSKSTGERQKGRPPKKAVQEESLPIEVPSIQESSSNTAYNKDPDNER</sequence>
<accession>A0A1R0Y0B7</accession>
<dbReference type="Proteomes" id="UP000187439">
    <property type="component" value="Unassembled WGS sequence"/>
</dbReference>
<keyword evidence="1" id="KW-0175">Coiled coil</keyword>
<evidence type="ECO:0000256" key="2">
    <source>
        <dbReference type="SAM" id="MobiDB-lite"/>
    </source>
</evidence>
<feature type="coiled-coil region" evidence="1">
    <location>
        <begin position="94"/>
        <end position="128"/>
    </location>
</feature>
<protein>
    <recommendedName>
        <fullName evidence="5">KfrA N-terminal DNA-binding domain-containing protein</fullName>
    </recommendedName>
</protein>
<feature type="region of interest" description="Disordered" evidence="2">
    <location>
        <begin position="207"/>
        <end position="254"/>
    </location>
</feature>
<evidence type="ECO:0008006" key="5">
    <source>
        <dbReference type="Google" id="ProtNLM"/>
    </source>
</evidence>
<organism evidence="3 4">
    <name type="scientific">Paenibacillus odorifer</name>
    <dbReference type="NCBI Taxonomy" id="189426"/>
    <lineage>
        <taxon>Bacteria</taxon>
        <taxon>Bacillati</taxon>
        <taxon>Bacillota</taxon>
        <taxon>Bacilli</taxon>
        <taxon>Bacillales</taxon>
        <taxon>Paenibacillaceae</taxon>
        <taxon>Paenibacillus</taxon>
    </lineage>
</organism>
<dbReference type="AlphaFoldDB" id="A0A1R0Y0B7"/>
<evidence type="ECO:0000313" key="3">
    <source>
        <dbReference type="EMBL" id="OMD40699.1"/>
    </source>
</evidence>
<dbReference type="RefSeq" id="WP_076119456.1">
    <property type="nucleotide sequence ID" value="NZ_MPTC01000009.1"/>
</dbReference>
<comment type="caution">
    <text evidence="3">The sequence shown here is derived from an EMBL/GenBank/DDBJ whole genome shotgun (WGS) entry which is preliminary data.</text>
</comment>